<dbReference type="CDD" id="cd12148">
    <property type="entry name" value="fungal_TF_MHR"/>
    <property type="match status" value="1"/>
</dbReference>
<organism evidence="2 3">
    <name type="scientific">Clonostachys solani</name>
    <dbReference type="NCBI Taxonomy" id="160281"/>
    <lineage>
        <taxon>Eukaryota</taxon>
        <taxon>Fungi</taxon>
        <taxon>Dikarya</taxon>
        <taxon>Ascomycota</taxon>
        <taxon>Pezizomycotina</taxon>
        <taxon>Sordariomycetes</taxon>
        <taxon>Hypocreomycetidae</taxon>
        <taxon>Hypocreales</taxon>
        <taxon>Bionectriaceae</taxon>
        <taxon>Clonostachys</taxon>
    </lineage>
</organism>
<proteinExistence type="predicted"/>
<comment type="caution">
    <text evidence="2">The sequence shown here is derived from an EMBL/GenBank/DDBJ whole genome shotgun (WGS) entry which is preliminary data.</text>
</comment>
<dbReference type="Proteomes" id="UP000775872">
    <property type="component" value="Unassembled WGS sequence"/>
</dbReference>
<keyword evidence="1" id="KW-0539">Nucleus</keyword>
<sequence>MLVYPFTPILSPVEVHKAIDNMADSSEDTAFVYGFAAVTTFLVQEKSTPSKHVREKTEQLIQRSLEAHRSISFQIGLDGRIAEDPRATIKRILTCVFLEISMMAFERFDSSFFILREAISMIQIFQVRGLPSTGPVLAQYQRLYWEAYIHERFLTFNSGFPNVLPPLSTGFPESDTSVPRHIELGFNRIISLFMLLDEDFLRFWRSQAEPQGESDLTADWIEYKQSQLDEDEMSTFEEDERLRKQDLQGLNEFQHADIYITRLWIRTLVWQLALSRGLLRSLPPQDDHAGLSLQYPARQISAQLRNLVGRVENLASITMQGSGIAHKLFDITSTIADVLTVCYTREYEREKCFQLTDLEFLVNFLSQFEQLRQNQMDYLREKLHDFGKGPAA</sequence>
<reference evidence="2" key="1">
    <citation type="submission" date="2021-10" db="EMBL/GenBank/DDBJ databases">
        <authorList>
            <person name="Piombo E."/>
        </authorList>
    </citation>
    <scope>NUCLEOTIDE SEQUENCE</scope>
</reference>
<accession>A0A9P0ER95</accession>
<gene>
    <name evidence="2" type="ORF">CSOL1703_00018116</name>
</gene>
<dbReference type="OrthoDB" id="2740448at2759"/>
<dbReference type="EMBL" id="CABFOC020000065">
    <property type="protein sequence ID" value="CAH0056875.1"/>
    <property type="molecule type" value="Genomic_DNA"/>
</dbReference>
<dbReference type="AlphaFoldDB" id="A0A9P0ER95"/>
<name>A0A9P0ER95_9HYPO</name>
<evidence type="ECO:0008006" key="4">
    <source>
        <dbReference type="Google" id="ProtNLM"/>
    </source>
</evidence>
<keyword evidence="3" id="KW-1185">Reference proteome</keyword>
<evidence type="ECO:0000313" key="2">
    <source>
        <dbReference type="EMBL" id="CAH0056875.1"/>
    </source>
</evidence>
<dbReference type="PANTHER" id="PTHR31668">
    <property type="entry name" value="GLUCOSE TRANSPORT TRANSCRIPTION REGULATOR RGT1-RELATED-RELATED"/>
    <property type="match status" value="1"/>
</dbReference>
<evidence type="ECO:0000256" key="1">
    <source>
        <dbReference type="ARBA" id="ARBA00023242"/>
    </source>
</evidence>
<evidence type="ECO:0000313" key="3">
    <source>
        <dbReference type="Proteomes" id="UP000775872"/>
    </source>
</evidence>
<dbReference type="PANTHER" id="PTHR31668:SF24">
    <property type="entry name" value="TRANSCRIPTION FACTOR, PUTATIVE-RELATED"/>
    <property type="match status" value="1"/>
</dbReference>
<protein>
    <recommendedName>
        <fullName evidence="4">Transcription factor domain-containing protein</fullName>
    </recommendedName>
</protein>
<dbReference type="InterPro" id="IPR050797">
    <property type="entry name" value="Carb_Metab_Trans_Reg"/>
</dbReference>